<dbReference type="EMBL" id="JAFCMP010000046">
    <property type="protein sequence ID" value="KAG5189747.1"/>
    <property type="molecule type" value="Genomic_DNA"/>
</dbReference>
<name>A0A836CKM5_9STRA</name>
<evidence type="ECO:0000313" key="4">
    <source>
        <dbReference type="Proteomes" id="UP000664859"/>
    </source>
</evidence>
<reference evidence="3" key="1">
    <citation type="submission" date="2021-02" db="EMBL/GenBank/DDBJ databases">
        <title>First Annotated Genome of the Yellow-green Alga Tribonema minus.</title>
        <authorList>
            <person name="Mahan K.M."/>
        </authorList>
    </citation>
    <scope>NUCLEOTIDE SEQUENCE</scope>
    <source>
        <strain evidence="3">UTEX B ZZ1240</strain>
    </source>
</reference>
<proteinExistence type="predicted"/>
<sequence>MPLPHTSDAVLRRPSTSPLLQVRDRRTTADALAAASRRSSIVNEPHARDSLMSSVGASPQPPRVSVSTNSARLNAPHPLLRGSTCPAGLLSDSSAKQRRPSTVHGSHLQDNSTTSLNPVPGGRASMVRSSTISNDLMGGLSDKQQLQQLQQRRPSTVHGASAYTRLLQQRDSFNGFAAARESLGAARDGLHARVSFNCRADANFNIGDQHQADALSHHDAPKTRFVGGSQFTSVPRGGRGGACAECAALREGLKRARADNKRLRALVQQLEHPMLPQQQQQQGAGGCVGVRDAFVALEEAAVPQEPEAELTPPLREEVLQLRCELTELHAAQHDLRQEVRDARTALAAADAAQQAMAAELEQQRSAARSTEAGLRAELEKALQNTMELEELAVTSAVRGSTEFANRAEQYDAQIAALCSALRAAEAACTAGTCGDAQLGGSPSPSSRSARREDQACGLEGEEKSRALQLQLAALDGHSFTMPAIMLPVQEHQMELAGVWRELHRVESEAERVRTEAQNGCEILKLEMAELKGKLQGEREGERRSLQLAADASKRVHERAMHSCEQALEMALKDSIRLCVLWVQMVPDIVECKTFVLATSGRSTVRYTISDALAMTDDVLVTIIVIFTMDAEHGDHISSHQHDIRTFVEDEVLPKFTRLLLRPGQARHSAGAVPLALSPWFLDNGLEYEEGDAAPFNGPPDFDALLVLWVPSNCLPRPWDSPKLPSEYLSRFIVCGDETMIWYGKLLDVAYTKHAMLDRLD</sequence>
<comment type="caution">
    <text evidence="3">The sequence shown here is derived from an EMBL/GenBank/DDBJ whole genome shotgun (WGS) entry which is preliminary data.</text>
</comment>
<accession>A0A836CKM5</accession>
<feature type="coiled-coil region" evidence="1">
    <location>
        <begin position="357"/>
        <end position="391"/>
    </location>
</feature>
<feature type="compositionally biased region" description="Low complexity" evidence="2">
    <location>
        <begin position="435"/>
        <end position="447"/>
    </location>
</feature>
<dbReference type="AlphaFoldDB" id="A0A836CKM5"/>
<keyword evidence="1" id="KW-0175">Coiled coil</keyword>
<dbReference type="Proteomes" id="UP000664859">
    <property type="component" value="Unassembled WGS sequence"/>
</dbReference>
<feature type="region of interest" description="Disordered" evidence="2">
    <location>
        <begin position="36"/>
        <end position="123"/>
    </location>
</feature>
<feature type="compositionally biased region" description="Basic and acidic residues" evidence="2">
    <location>
        <begin position="449"/>
        <end position="459"/>
    </location>
</feature>
<feature type="region of interest" description="Disordered" evidence="2">
    <location>
        <begin position="435"/>
        <end position="459"/>
    </location>
</feature>
<evidence type="ECO:0000256" key="2">
    <source>
        <dbReference type="SAM" id="MobiDB-lite"/>
    </source>
</evidence>
<organism evidence="3 4">
    <name type="scientific">Tribonema minus</name>
    <dbReference type="NCBI Taxonomy" id="303371"/>
    <lineage>
        <taxon>Eukaryota</taxon>
        <taxon>Sar</taxon>
        <taxon>Stramenopiles</taxon>
        <taxon>Ochrophyta</taxon>
        <taxon>PX clade</taxon>
        <taxon>Xanthophyceae</taxon>
        <taxon>Tribonematales</taxon>
        <taxon>Tribonemataceae</taxon>
        <taxon>Tribonema</taxon>
    </lineage>
</organism>
<protein>
    <submittedName>
        <fullName evidence="3">Uncharacterized protein</fullName>
    </submittedName>
</protein>
<keyword evidence="4" id="KW-1185">Reference proteome</keyword>
<feature type="compositionally biased region" description="Polar residues" evidence="2">
    <location>
        <begin position="108"/>
        <end position="117"/>
    </location>
</feature>
<gene>
    <name evidence="3" type="ORF">JKP88DRAFT_243247</name>
</gene>
<evidence type="ECO:0000256" key="1">
    <source>
        <dbReference type="SAM" id="Coils"/>
    </source>
</evidence>
<evidence type="ECO:0000313" key="3">
    <source>
        <dbReference type="EMBL" id="KAG5189747.1"/>
    </source>
</evidence>